<accession>A0A6J4K5F7</accession>
<evidence type="ECO:0000256" key="2">
    <source>
        <dbReference type="PROSITE-ProRule" id="PRU00252"/>
    </source>
</evidence>
<dbReference type="Gene3D" id="2.40.50.140">
    <property type="entry name" value="Nucleic acid-binding proteins"/>
    <property type="match status" value="1"/>
</dbReference>
<sequence>MARSLNKAILIGNLGQDPEIRTIPSGARVAQFSVATTRRWNGRDGQQQEKTEWHRIVVWEKLVDIVEKWVKKGDRIYVEGEIEYRQYEDKDGVT</sequence>
<dbReference type="InterPro" id="IPR012340">
    <property type="entry name" value="NA-bd_OB-fold"/>
</dbReference>
<dbReference type="PANTHER" id="PTHR10302:SF0">
    <property type="entry name" value="SINGLE-STRANDED DNA-BINDING PROTEIN, MITOCHONDRIAL"/>
    <property type="match status" value="1"/>
</dbReference>
<dbReference type="HAMAP" id="MF_00984">
    <property type="entry name" value="SSB"/>
    <property type="match status" value="1"/>
</dbReference>
<dbReference type="GO" id="GO:0006260">
    <property type="term" value="P:DNA replication"/>
    <property type="evidence" value="ECO:0007669"/>
    <property type="project" value="InterPro"/>
</dbReference>
<dbReference type="GO" id="GO:0009295">
    <property type="term" value="C:nucleoid"/>
    <property type="evidence" value="ECO:0007669"/>
    <property type="project" value="TreeGrafter"/>
</dbReference>
<name>A0A6J4K5F7_9BACT</name>
<keyword evidence="1 2" id="KW-0238">DNA-binding</keyword>
<gene>
    <name evidence="4" type="ORF">AVDCRST_MAG89-142</name>
</gene>
<dbReference type="SUPFAM" id="SSF50249">
    <property type="entry name" value="Nucleic acid-binding proteins"/>
    <property type="match status" value="1"/>
</dbReference>
<evidence type="ECO:0000313" key="4">
    <source>
        <dbReference type="EMBL" id="CAA9296103.1"/>
    </source>
</evidence>
<proteinExistence type="inferred from homology"/>
<dbReference type="InterPro" id="IPR011344">
    <property type="entry name" value="ssDNA-bd"/>
</dbReference>
<reference evidence="4" key="1">
    <citation type="submission" date="2020-02" db="EMBL/GenBank/DDBJ databases">
        <authorList>
            <person name="Meier V. D."/>
        </authorList>
    </citation>
    <scope>NUCLEOTIDE SEQUENCE</scope>
    <source>
        <strain evidence="4">AVDCRST_MAG89</strain>
    </source>
</reference>
<dbReference type="PROSITE" id="PS50935">
    <property type="entry name" value="SSB"/>
    <property type="match status" value="1"/>
</dbReference>
<organism evidence="4">
    <name type="scientific">uncultured Gemmatimonadota bacterium</name>
    <dbReference type="NCBI Taxonomy" id="203437"/>
    <lineage>
        <taxon>Bacteria</taxon>
        <taxon>Pseudomonadati</taxon>
        <taxon>Gemmatimonadota</taxon>
        <taxon>environmental samples</taxon>
    </lineage>
</organism>
<protein>
    <recommendedName>
        <fullName evidence="3">Single-stranded DNA-binding protein</fullName>
    </recommendedName>
</protein>
<dbReference type="GO" id="GO:0003697">
    <property type="term" value="F:single-stranded DNA binding"/>
    <property type="evidence" value="ECO:0007669"/>
    <property type="project" value="InterPro"/>
</dbReference>
<dbReference type="EMBL" id="CADCTV010000032">
    <property type="protein sequence ID" value="CAA9296103.1"/>
    <property type="molecule type" value="Genomic_DNA"/>
</dbReference>
<dbReference type="PIRSF" id="PIRSF002070">
    <property type="entry name" value="SSB"/>
    <property type="match status" value="1"/>
</dbReference>
<dbReference type="InterPro" id="IPR000424">
    <property type="entry name" value="Primosome_PriB/ssb"/>
</dbReference>
<feature type="non-terminal residue" evidence="4">
    <location>
        <position position="94"/>
    </location>
</feature>
<dbReference type="NCBIfam" id="TIGR00621">
    <property type="entry name" value="ssb"/>
    <property type="match status" value="1"/>
</dbReference>
<dbReference type="AlphaFoldDB" id="A0A6J4K5F7"/>
<dbReference type="Pfam" id="PF00436">
    <property type="entry name" value="SSB"/>
    <property type="match status" value="1"/>
</dbReference>
<evidence type="ECO:0000256" key="3">
    <source>
        <dbReference type="RuleBase" id="RU000524"/>
    </source>
</evidence>
<dbReference type="PANTHER" id="PTHR10302">
    <property type="entry name" value="SINGLE-STRANDED DNA-BINDING PROTEIN"/>
    <property type="match status" value="1"/>
</dbReference>
<dbReference type="CDD" id="cd04496">
    <property type="entry name" value="SSB_OBF"/>
    <property type="match status" value="1"/>
</dbReference>
<evidence type="ECO:0000256" key="1">
    <source>
        <dbReference type="ARBA" id="ARBA00023125"/>
    </source>
</evidence>